<keyword evidence="2" id="KW-0521">NADP</keyword>
<dbReference type="CDD" id="cd05233">
    <property type="entry name" value="SDR_c"/>
    <property type="match status" value="1"/>
</dbReference>
<dbReference type="Gene3D" id="3.40.50.720">
    <property type="entry name" value="NAD(P)-binding Rossmann-like Domain"/>
    <property type="match status" value="1"/>
</dbReference>
<dbReference type="InterPro" id="IPR002347">
    <property type="entry name" value="SDR_fam"/>
</dbReference>
<gene>
    <name evidence="5" type="ORF">DI544_14425</name>
</gene>
<dbReference type="PANTHER" id="PTHR43391">
    <property type="entry name" value="RETINOL DEHYDROGENASE-RELATED"/>
    <property type="match status" value="1"/>
</dbReference>
<dbReference type="PRINTS" id="PR00080">
    <property type="entry name" value="SDRFAMILY"/>
</dbReference>
<keyword evidence="3" id="KW-0560">Oxidoreductase</keyword>
<comment type="similarity">
    <text evidence="1 4">Belongs to the short-chain dehydrogenases/reductases (SDR) family.</text>
</comment>
<proteinExistence type="inferred from homology"/>
<evidence type="ECO:0000313" key="6">
    <source>
        <dbReference type="Proteomes" id="UP000249229"/>
    </source>
</evidence>
<protein>
    <submittedName>
        <fullName evidence="5">Short-chain dehydrogenase</fullName>
    </submittedName>
</protein>
<dbReference type="Pfam" id="PF00106">
    <property type="entry name" value="adh_short"/>
    <property type="match status" value="1"/>
</dbReference>
<accession>A0A2W5QKP6</accession>
<dbReference type="PANTHER" id="PTHR43391:SF14">
    <property type="entry name" value="DEHYDROGENASE_REDUCTASE SDR FAMILY PROTEIN 7-LIKE"/>
    <property type="match status" value="1"/>
</dbReference>
<dbReference type="SUPFAM" id="SSF51735">
    <property type="entry name" value="NAD(P)-binding Rossmann-fold domains"/>
    <property type="match status" value="1"/>
</dbReference>
<dbReference type="EMBL" id="QFQI01000018">
    <property type="protein sequence ID" value="PZQ58367.1"/>
    <property type="molecule type" value="Genomic_DNA"/>
</dbReference>
<evidence type="ECO:0000256" key="4">
    <source>
        <dbReference type="RuleBase" id="RU000363"/>
    </source>
</evidence>
<sequence>MPIRTYEGAACVVTGAAAGIGRALADALVARGARVVLADIDGAGLERAAAELGAPSRRTDVSRPEELVALARFAEDQVGTVDLLCNNAGVGRYAGYDHLTPRDWQWMMDVNFWGIHHGITAFLPGMRRTGNGHILNTVSLQGLFVFPASAAYAASKYAALALTEALDLELREEGGTIGITAFCPGPVATDIATSGDRRSERYGSVQASGSDPIGEATLRMLGSVPLMPAAVAADAALAAVERGEFWAFSHPDLLDPVRARSSAIEAAAARSLASPNITHPTGR</sequence>
<name>A0A2W5QKP6_9SPHN</name>
<evidence type="ECO:0000256" key="3">
    <source>
        <dbReference type="ARBA" id="ARBA00023002"/>
    </source>
</evidence>
<evidence type="ECO:0000256" key="2">
    <source>
        <dbReference type="ARBA" id="ARBA00022857"/>
    </source>
</evidence>
<dbReference type="PRINTS" id="PR00081">
    <property type="entry name" value="GDHRDH"/>
</dbReference>
<dbReference type="Proteomes" id="UP000249229">
    <property type="component" value="Unassembled WGS sequence"/>
</dbReference>
<evidence type="ECO:0000313" key="5">
    <source>
        <dbReference type="EMBL" id="PZQ58367.1"/>
    </source>
</evidence>
<dbReference type="GO" id="GO:0016491">
    <property type="term" value="F:oxidoreductase activity"/>
    <property type="evidence" value="ECO:0007669"/>
    <property type="project" value="UniProtKB-KW"/>
</dbReference>
<evidence type="ECO:0000256" key="1">
    <source>
        <dbReference type="ARBA" id="ARBA00006484"/>
    </source>
</evidence>
<dbReference type="InterPro" id="IPR036291">
    <property type="entry name" value="NAD(P)-bd_dom_sf"/>
</dbReference>
<organism evidence="5 6">
    <name type="scientific">Sphingomonas taxi</name>
    <dbReference type="NCBI Taxonomy" id="1549858"/>
    <lineage>
        <taxon>Bacteria</taxon>
        <taxon>Pseudomonadati</taxon>
        <taxon>Pseudomonadota</taxon>
        <taxon>Alphaproteobacteria</taxon>
        <taxon>Sphingomonadales</taxon>
        <taxon>Sphingomonadaceae</taxon>
        <taxon>Sphingomonas</taxon>
    </lineage>
</organism>
<comment type="caution">
    <text evidence="5">The sequence shown here is derived from an EMBL/GenBank/DDBJ whole genome shotgun (WGS) entry which is preliminary data.</text>
</comment>
<reference evidence="5 6" key="1">
    <citation type="submission" date="2017-08" db="EMBL/GenBank/DDBJ databases">
        <title>Infants hospitalized years apart are colonized by the same room-sourced microbial strains.</title>
        <authorList>
            <person name="Brooks B."/>
            <person name="Olm M.R."/>
            <person name="Firek B.A."/>
            <person name="Baker R."/>
            <person name="Thomas B.C."/>
            <person name="Morowitz M.J."/>
            <person name="Banfield J.F."/>
        </authorList>
    </citation>
    <scope>NUCLEOTIDE SEQUENCE [LARGE SCALE GENOMIC DNA]</scope>
    <source>
        <strain evidence="5">S2_005_001_R1_22</strain>
    </source>
</reference>
<dbReference type="AlphaFoldDB" id="A0A2W5QKP6"/>